<dbReference type="InterPro" id="IPR019489">
    <property type="entry name" value="Clp_ATPase_C"/>
</dbReference>
<evidence type="ECO:0000259" key="3">
    <source>
        <dbReference type="SMART" id="SM01086"/>
    </source>
</evidence>
<organism evidence="4">
    <name type="scientific">marine sediment metagenome</name>
    <dbReference type="NCBI Taxonomy" id="412755"/>
    <lineage>
        <taxon>unclassified sequences</taxon>
        <taxon>metagenomes</taxon>
        <taxon>ecological metagenomes</taxon>
    </lineage>
</organism>
<feature type="domain" description="Clp ATPase C-terminal" evidence="3">
    <location>
        <begin position="1"/>
        <end position="83"/>
    </location>
</feature>
<dbReference type="GO" id="GO:0005737">
    <property type="term" value="C:cytoplasm"/>
    <property type="evidence" value="ECO:0007669"/>
    <property type="project" value="TreeGrafter"/>
</dbReference>
<dbReference type="InterPro" id="IPR050130">
    <property type="entry name" value="ClpA_ClpB"/>
</dbReference>
<keyword evidence="2" id="KW-0067">ATP-binding</keyword>
<comment type="caution">
    <text evidence="4">The sequence shown here is derived from an EMBL/GenBank/DDBJ whole genome shotgun (WGS) entry which is preliminary data.</text>
</comment>
<accession>X1JY82</accession>
<dbReference type="SUPFAM" id="SSF52540">
    <property type="entry name" value="P-loop containing nucleoside triphosphate hydrolases"/>
    <property type="match status" value="1"/>
</dbReference>
<dbReference type="InterPro" id="IPR027417">
    <property type="entry name" value="P-loop_NTPase"/>
</dbReference>
<evidence type="ECO:0000256" key="2">
    <source>
        <dbReference type="ARBA" id="ARBA00022840"/>
    </source>
</evidence>
<protein>
    <recommendedName>
        <fullName evidence="3">Clp ATPase C-terminal domain-containing protein</fullName>
    </recommendedName>
</protein>
<evidence type="ECO:0000256" key="1">
    <source>
        <dbReference type="ARBA" id="ARBA00022741"/>
    </source>
</evidence>
<dbReference type="SMART" id="SM01086">
    <property type="entry name" value="ClpB_D2-small"/>
    <property type="match status" value="1"/>
</dbReference>
<dbReference type="Pfam" id="PF10431">
    <property type="entry name" value="ClpB_D2-small"/>
    <property type="match status" value="1"/>
</dbReference>
<sequence length="93" mass="10200">AIVDIQVGYLTGRVAGRNIKLEVTDKAKEQLASEGYDPTYGARPLKRTIQQRIENPLAQRILAGEFSEGDTVTVEGDGHKFTFLKDASHAAKK</sequence>
<dbReference type="Gene3D" id="1.10.8.60">
    <property type="match status" value="1"/>
</dbReference>
<keyword evidence="1" id="KW-0547">Nucleotide-binding</keyword>
<dbReference type="GO" id="GO:0005524">
    <property type="term" value="F:ATP binding"/>
    <property type="evidence" value="ECO:0007669"/>
    <property type="project" value="UniProtKB-KW"/>
</dbReference>
<dbReference type="EMBL" id="BARU01031468">
    <property type="protein sequence ID" value="GAH74768.1"/>
    <property type="molecule type" value="Genomic_DNA"/>
</dbReference>
<dbReference type="FunFam" id="1.10.8.60:FF:000017">
    <property type="entry name" value="ATP-dependent chaperone ClpB"/>
    <property type="match status" value="1"/>
</dbReference>
<reference evidence="4" key="1">
    <citation type="journal article" date="2014" name="Front. Microbiol.">
        <title>High frequency of phylogenetically diverse reductive dehalogenase-homologous genes in deep subseafloor sedimentary metagenomes.</title>
        <authorList>
            <person name="Kawai M."/>
            <person name="Futagami T."/>
            <person name="Toyoda A."/>
            <person name="Takaki Y."/>
            <person name="Nishi S."/>
            <person name="Hori S."/>
            <person name="Arai W."/>
            <person name="Tsubouchi T."/>
            <person name="Morono Y."/>
            <person name="Uchiyama I."/>
            <person name="Ito T."/>
            <person name="Fujiyama A."/>
            <person name="Inagaki F."/>
            <person name="Takami H."/>
        </authorList>
    </citation>
    <scope>NUCLEOTIDE SEQUENCE</scope>
    <source>
        <strain evidence="4">Expedition CK06-06</strain>
    </source>
</reference>
<dbReference type="GO" id="GO:0034605">
    <property type="term" value="P:cellular response to heat"/>
    <property type="evidence" value="ECO:0007669"/>
    <property type="project" value="TreeGrafter"/>
</dbReference>
<dbReference type="GO" id="GO:0016887">
    <property type="term" value="F:ATP hydrolysis activity"/>
    <property type="evidence" value="ECO:0007669"/>
    <property type="project" value="TreeGrafter"/>
</dbReference>
<evidence type="ECO:0000313" key="4">
    <source>
        <dbReference type="EMBL" id="GAH74768.1"/>
    </source>
</evidence>
<proteinExistence type="predicted"/>
<feature type="non-terminal residue" evidence="4">
    <location>
        <position position="1"/>
    </location>
</feature>
<name>X1JY82_9ZZZZ</name>
<dbReference type="AlphaFoldDB" id="X1JY82"/>
<gene>
    <name evidence="4" type="ORF">S03H2_49765</name>
</gene>
<dbReference type="PANTHER" id="PTHR11638:SF18">
    <property type="entry name" value="HEAT SHOCK PROTEIN 104"/>
    <property type="match status" value="1"/>
</dbReference>
<dbReference type="PANTHER" id="PTHR11638">
    <property type="entry name" value="ATP-DEPENDENT CLP PROTEASE"/>
    <property type="match status" value="1"/>
</dbReference>